<keyword evidence="2" id="KW-1185">Reference proteome</keyword>
<evidence type="ECO:0000313" key="3">
    <source>
        <dbReference type="RefSeq" id="XP_016926597.1"/>
    </source>
</evidence>
<feature type="chain" id="PRO_5044280312" evidence="1">
    <location>
        <begin position="20"/>
        <end position="170"/>
    </location>
</feature>
<dbReference type="GeneID" id="108007446"/>
<protein>
    <submittedName>
        <fullName evidence="3">Uncharacterized protein</fullName>
    </submittedName>
</protein>
<dbReference type="RefSeq" id="XP_016926597.1">
    <property type="nucleotide sequence ID" value="XM_017071108.4"/>
</dbReference>
<sequence>MRGKLWILPLAYLLSSSEGSFDSCEFMLENEIPFTLACKAEYSTDLKLNYRDIWVKADVPYFLWWRRQPSLELLVSFYESPISPCKNVSLSLNCLHCSDTEEPGIHIRPEGFHCFEFSFSYVRALMKHCGLSPKHRIDRVAIHYARRVPNRDIPSGANRPRPWTLGRHRW</sequence>
<gene>
    <name evidence="3" type="primary">LOC108007446</name>
</gene>
<reference evidence="3" key="1">
    <citation type="submission" date="2025-08" db="UniProtKB">
        <authorList>
            <consortium name="RefSeq"/>
        </authorList>
    </citation>
    <scope>IDENTIFICATION</scope>
</reference>
<evidence type="ECO:0000313" key="2">
    <source>
        <dbReference type="Proteomes" id="UP001652628"/>
    </source>
</evidence>
<dbReference type="Proteomes" id="UP001652628">
    <property type="component" value="Chromosome 3"/>
</dbReference>
<proteinExistence type="predicted"/>
<keyword evidence="1" id="KW-0732">Signal</keyword>
<feature type="signal peptide" evidence="1">
    <location>
        <begin position="1"/>
        <end position="19"/>
    </location>
</feature>
<organism evidence="2 3">
    <name type="scientific">Drosophila suzukii</name>
    <name type="common">Spotted-wing drosophila fruit fly</name>
    <dbReference type="NCBI Taxonomy" id="28584"/>
    <lineage>
        <taxon>Eukaryota</taxon>
        <taxon>Metazoa</taxon>
        <taxon>Ecdysozoa</taxon>
        <taxon>Arthropoda</taxon>
        <taxon>Hexapoda</taxon>
        <taxon>Insecta</taxon>
        <taxon>Pterygota</taxon>
        <taxon>Neoptera</taxon>
        <taxon>Endopterygota</taxon>
        <taxon>Diptera</taxon>
        <taxon>Brachycera</taxon>
        <taxon>Muscomorpha</taxon>
        <taxon>Ephydroidea</taxon>
        <taxon>Drosophilidae</taxon>
        <taxon>Drosophila</taxon>
        <taxon>Sophophora</taxon>
    </lineage>
</organism>
<dbReference type="AlphaFoldDB" id="A0AB39Z1F7"/>
<accession>A0AB39Z1F7</accession>
<evidence type="ECO:0000256" key="1">
    <source>
        <dbReference type="SAM" id="SignalP"/>
    </source>
</evidence>
<name>A0AB39Z1F7_DROSZ</name>